<proteinExistence type="inferred from homology"/>
<evidence type="ECO:0000256" key="4">
    <source>
        <dbReference type="ARBA" id="ARBA00022729"/>
    </source>
</evidence>
<keyword evidence="6" id="KW-0326">Glycosidase</keyword>
<organism evidence="9 10">
    <name type="scientific">Zasmidium cellare</name>
    <name type="common">Wine cellar mold</name>
    <name type="synonym">Racodium cellare</name>
    <dbReference type="NCBI Taxonomy" id="395010"/>
    <lineage>
        <taxon>Eukaryota</taxon>
        <taxon>Fungi</taxon>
        <taxon>Dikarya</taxon>
        <taxon>Ascomycota</taxon>
        <taxon>Pezizomycotina</taxon>
        <taxon>Dothideomycetes</taxon>
        <taxon>Dothideomycetidae</taxon>
        <taxon>Mycosphaerellales</taxon>
        <taxon>Mycosphaerellaceae</taxon>
        <taxon>Zasmidium</taxon>
    </lineage>
</organism>
<feature type="chain" id="PRO_5046576847" description="alpha-galactosidase" evidence="7">
    <location>
        <begin position="17"/>
        <end position="474"/>
    </location>
</feature>
<evidence type="ECO:0000256" key="6">
    <source>
        <dbReference type="ARBA" id="ARBA00023295"/>
    </source>
</evidence>
<reference evidence="9 10" key="1">
    <citation type="journal article" date="2023" name="G3 (Bethesda)">
        <title>A chromosome-level genome assembly of Zasmidium syzygii isolated from banana leaves.</title>
        <authorList>
            <person name="van Westerhoven A.C."/>
            <person name="Mehrabi R."/>
            <person name="Talebi R."/>
            <person name="Steentjes M.B.F."/>
            <person name="Corcolon B."/>
            <person name="Chong P.A."/>
            <person name="Kema G.H.J."/>
            <person name="Seidl M.F."/>
        </authorList>
    </citation>
    <scope>NUCLEOTIDE SEQUENCE [LARGE SCALE GENOMIC DNA]</scope>
    <source>
        <strain evidence="9 10">P124</strain>
    </source>
</reference>
<evidence type="ECO:0000256" key="3">
    <source>
        <dbReference type="ARBA" id="ARBA00012755"/>
    </source>
</evidence>
<evidence type="ECO:0000256" key="2">
    <source>
        <dbReference type="ARBA" id="ARBA00009743"/>
    </source>
</evidence>
<dbReference type="Gene3D" id="2.60.40.1180">
    <property type="entry name" value="Golgi alpha-mannosidase II"/>
    <property type="match status" value="1"/>
</dbReference>
<dbReference type="PANTHER" id="PTHR11452:SF33">
    <property type="entry name" value="ALPHA-GALACTOSIDASE 2"/>
    <property type="match status" value="1"/>
</dbReference>
<feature type="signal peptide" evidence="7">
    <location>
        <begin position="1"/>
        <end position="16"/>
    </location>
</feature>
<dbReference type="InterPro" id="IPR013780">
    <property type="entry name" value="Glyco_hydro_b"/>
</dbReference>
<comment type="catalytic activity">
    <reaction evidence="1">
        <text>Hydrolysis of terminal, non-reducing alpha-D-galactose residues in alpha-D-galactosides, including galactose oligosaccharides, galactomannans and galactolipids.</text>
        <dbReference type="EC" id="3.2.1.22"/>
    </reaction>
</comment>
<evidence type="ECO:0000256" key="5">
    <source>
        <dbReference type="ARBA" id="ARBA00022801"/>
    </source>
</evidence>
<gene>
    <name evidence="9" type="ORF">PRZ48_010909</name>
</gene>
<dbReference type="Gene3D" id="3.20.20.70">
    <property type="entry name" value="Aldolase class I"/>
    <property type="match status" value="1"/>
</dbReference>
<sequence>MSILPLLPLLPLLASAPTPLTVVEYASTPNGFTTPPRGFNSFGLQVNTGAQPSFAFNQSSILTQARALVANTPASLLSSGDYYISLDSGWSVGCNGDEYGRIIDDTTKFNISDLASTLHGMGLKLGVYVVPGIFSGDGDKTIEGTDISIKDTWGGHDNGLCRTDFDYGKEGVQQWHDSVVGLFADWGVDLIKLDYVTPGSPSPGGATLQPNTSGSVIAFHNAIEKVGRPIRLNISWKLERNASFFDIWEANADSMRTDQDLNAQGGDKLVDWPTTQRAIENYRQFISTVIQDDHLPLTIHPDLDNAFIGNAENVTSVSDAMRTTIATHWLASGANLISGSDFTNLDDLGKKLLTLPEAWVDVANFTARYPMQARNPGTGQNSSQQLQAWIAGPDESGDAVVVLVNYGPDQGQGGFNTSLEGTQNVTATWADLGITGSYDVRNVWESEDLGTFDGQISAQLDEGESQLLRFQRSS</sequence>
<dbReference type="SUPFAM" id="SSF51011">
    <property type="entry name" value="Glycosyl hydrolase domain"/>
    <property type="match status" value="1"/>
</dbReference>
<dbReference type="InterPro" id="IPR041233">
    <property type="entry name" value="Melibiase_C"/>
</dbReference>
<dbReference type="SUPFAM" id="SSF51445">
    <property type="entry name" value="(Trans)glycosidases"/>
    <property type="match status" value="1"/>
</dbReference>
<dbReference type="PANTHER" id="PTHR11452">
    <property type="entry name" value="ALPHA-GALACTOSIDASE/ALPHA-N-ACETYLGALACTOSAMINIDASE"/>
    <property type="match status" value="1"/>
</dbReference>
<dbReference type="InterPro" id="IPR017853">
    <property type="entry name" value="GH"/>
</dbReference>
<dbReference type="Proteomes" id="UP001305779">
    <property type="component" value="Unassembled WGS sequence"/>
</dbReference>
<evidence type="ECO:0000313" key="9">
    <source>
        <dbReference type="EMBL" id="KAK4498252.1"/>
    </source>
</evidence>
<keyword evidence="10" id="KW-1185">Reference proteome</keyword>
<dbReference type="Pfam" id="PF17801">
    <property type="entry name" value="Melibiase_C"/>
    <property type="match status" value="1"/>
</dbReference>
<dbReference type="CDD" id="cd14792">
    <property type="entry name" value="GH27"/>
    <property type="match status" value="1"/>
</dbReference>
<evidence type="ECO:0000259" key="8">
    <source>
        <dbReference type="Pfam" id="PF17801"/>
    </source>
</evidence>
<comment type="caution">
    <text evidence="9">The sequence shown here is derived from an EMBL/GenBank/DDBJ whole genome shotgun (WGS) entry which is preliminary data.</text>
</comment>
<evidence type="ECO:0000256" key="1">
    <source>
        <dbReference type="ARBA" id="ARBA00001255"/>
    </source>
</evidence>
<dbReference type="InterPro" id="IPR002241">
    <property type="entry name" value="Glyco_hydro_27"/>
</dbReference>
<evidence type="ECO:0000256" key="7">
    <source>
        <dbReference type="SAM" id="SignalP"/>
    </source>
</evidence>
<dbReference type="InterPro" id="IPR013785">
    <property type="entry name" value="Aldolase_TIM"/>
</dbReference>
<keyword evidence="5" id="KW-0378">Hydrolase</keyword>
<accession>A0ABR0EA02</accession>
<protein>
    <recommendedName>
        <fullName evidence="3">alpha-galactosidase</fullName>
        <ecNumber evidence="3">3.2.1.22</ecNumber>
    </recommendedName>
</protein>
<dbReference type="EC" id="3.2.1.22" evidence="3"/>
<feature type="domain" description="Alpha galactosidase C-terminal" evidence="8">
    <location>
        <begin position="385"/>
        <end position="470"/>
    </location>
</feature>
<keyword evidence="4 7" id="KW-0732">Signal</keyword>
<dbReference type="EMBL" id="JAXOVC010000008">
    <property type="protein sequence ID" value="KAK4498252.1"/>
    <property type="molecule type" value="Genomic_DNA"/>
</dbReference>
<evidence type="ECO:0000313" key="10">
    <source>
        <dbReference type="Proteomes" id="UP001305779"/>
    </source>
</evidence>
<name>A0ABR0EA02_ZASCE</name>
<comment type="similarity">
    <text evidence="2">Belongs to the glycosyl hydrolase 27 family.</text>
</comment>